<dbReference type="SUPFAM" id="SSF51182">
    <property type="entry name" value="RmlC-like cupins"/>
    <property type="match status" value="1"/>
</dbReference>
<dbReference type="PANTHER" id="PTHR33271:SF22">
    <property type="entry name" value="OS04G0445200 PROTEIN"/>
    <property type="match status" value="1"/>
</dbReference>
<organism evidence="2 3">
    <name type="scientific">Zhenhengia yiwuensis</name>
    <dbReference type="NCBI Taxonomy" id="2763666"/>
    <lineage>
        <taxon>Bacteria</taxon>
        <taxon>Bacillati</taxon>
        <taxon>Bacillota</taxon>
        <taxon>Clostridia</taxon>
        <taxon>Lachnospirales</taxon>
        <taxon>Lachnospiraceae</taxon>
        <taxon>Zhenhengia</taxon>
    </lineage>
</organism>
<comment type="caution">
    <text evidence="2">The sequence shown here is derived from an EMBL/GenBank/DDBJ whole genome shotgun (WGS) entry which is preliminary data.</text>
</comment>
<dbReference type="AlphaFoldDB" id="A0A926EJU4"/>
<dbReference type="CDD" id="cd02227">
    <property type="entry name" value="cupin_TM1112-like"/>
    <property type="match status" value="1"/>
</dbReference>
<evidence type="ECO:0000313" key="3">
    <source>
        <dbReference type="Proteomes" id="UP000655830"/>
    </source>
</evidence>
<gene>
    <name evidence="2" type="ORF">H8718_09980</name>
</gene>
<keyword evidence="3" id="KW-1185">Reference proteome</keyword>
<dbReference type="RefSeq" id="WP_249332766.1">
    <property type="nucleotide sequence ID" value="NZ_JACRSY010000014.1"/>
</dbReference>
<dbReference type="InterPro" id="IPR011051">
    <property type="entry name" value="RmlC_Cupin_sf"/>
</dbReference>
<dbReference type="Proteomes" id="UP000655830">
    <property type="component" value="Unassembled WGS sequence"/>
</dbReference>
<evidence type="ECO:0000313" key="2">
    <source>
        <dbReference type="EMBL" id="MBC8579855.1"/>
    </source>
</evidence>
<feature type="domain" description="(S)-ureidoglycine aminohydrolase cupin" evidence="1">
    <location>
        <begin position="12"/>
        <end position="83"/>
    </location>
</feature>
<reference evidence="2" key="1">
    <citation type="submission" date="2020-08" db="EMBL/GenBank/DDBJ databases">
        <title>Genome public.</title>
        <authorList>
            <person name="Liu C."/>
            <person name="Sun Q."/>
        </authorList>
    </citation>
    <scope>NUCLEOTIDE SEQUENCE</scope>
    <source>
        <strain evidence="2">NSJ-12</strain>
    </source>
</reference>
<dbReference type="InterPro" id="IPR014710">
    <property type="entry name" value="RmlC-like_jellyroll"/>
</dbReference>
<dbReference type="InterPro" id="IPR008579">
    <property type="entry name" value="UGlyAH_Cupin_dom"/>
</dbReference>
<protein>
    <submittedName>
        <fullName evidence="2">Cupin domain-containing protein</fullName>
    </submittedName>
</protein>
<accession>A0A926EJU4</accession>
<evidence type="ECO:0000259" key="1">
    <source>
        <dbReference type="Pfam" id="PF05899"/>
    </source>
</evidence>
<dbReference type="EMBL" id="JACRSY010000014">
    <property type="protein sequence ID" value="MBC8579855.1"/>
    <property type="molecule type" value="Genomic_DNA"/>
</dbReference>
<dbReference type="PANTHER" id="PTHR33271">
    <property type="entry name" value="OS04G0445200 PROTEIN"/>
    <property type="match status" value="1"/>
</dbReference>
<proteinExistence type="predicted"/>
<dbReference type="Gene3D" id="2.60.120.10">
    <property type="entry name" value="Jelly Rolls"/>
    <property type="match status" value="1"/>
</dbReference>
<dbReference type="Pfam" id="PF05899">
    <property type="entry name" value="Cupin_3"/>
    <property type="match status" value="1"/>
</dbReference>
<sequence>MVVIVRKPSPEEEQEMKNCPTWSCEVSEFEWDFEEEEVCLILEGEATVTYNGEAYQFGAGDYVIFPKGMKCHWSVTKPIKKHYKHND</sequence>
<name>A0A926EJU4_9FIRM</name>